<dbReference type="Pfam" id="PF00646">
    <property type="entry name" value="F-box"/>
    <property type="match status" value="1"/>
</dbReference>
<gene>
    <name evidence="4" type="ORF">OsJ_03641</name>
</gene>
<dbReference type="InterPro" id="IPR053772">
    <property type="entry name" value="At1g61320/At1g61330-like"/>
</dbReference>
<feature type="domain" description="KIB1-4 beta-propeller" evidence="2">
    <location>
        <begin position="207"/>
        <end position="374"/>
    </location>
</feature>
<sequence length="754" mass="84336">MVNWSTQSSLSTTATLSPSPRVFQQHLGIARAESCRHCTQSAGARPAAHCASTRPASPVLAPSSNSCVAASSTMSSYCLVFRSCLPVEIMAYERQHQREHERRKSARARPRHGGKLCQHVVVGIRLALAAPTPSPRALPTRLAPCSSHGRTCLPAWCRYPLASCPAHRARATAATGESGSQGFGEFCYVDGCVFAGIISVDPVPRGQRTIGFWRASDRVIPHLFQTHNPPWDVEDVVFYDGAFHFLTQGEHIIVAGPDFHGGDPVDWEMRAFEHIGREYDQYVEARYLVESREDLLMVVRCSPYPGQPTSEFRVFRMAQAGPDDVFPYQHYVWLELPSLEGRMLFVGRGCSRSYDADQYPGFEGGVYFFDDDIQDPAMLPLGVATLFSFNDCEKWTRTPASMVERCFPAIGYTPQDESAASANKQKGCSIPDLPEDIWRHIHSLMPMRDAARTACLSHSFLCSWRCYPNLTFNKYVFRPKAFTYGGDISHRIDSILGNHSGIGVKTLKLELSGTAYHNLDNWLQVAVTPGIEELTLMRFSCLRVHGCVRLKLIESKVPNLSTLDLSGKAELLLGETLQMKNLSMRHPNVVCYARSELPSSMPNIDTLALSSYDEVVNTPMLPTKFLYLKHLTICLSSGTFSPSYDYFSLVSFLDASPSLETLNLDVTNDPMKHESILGHSSKSHLRQMAEDHHCHLKNVEITGFSSAKSLVELTCYILKNSVSLECLTLDTLYPYDFRCSDERFERCRTMRIVF</sequence>
<organism evidence="4">
    <name type="scientific">Oryza sativa subsp. japonica</name>
    <name type="common">Rice</name>
    <dbReference type="NCBI Taxonomy" id="39947"/>
    <lineage>
        <taxon>Eukaryota</taxon>
        <taxon>Viridiplantae</taxon>
        <taxon>Streptophyta</taxon>
        <taxon>Embryophyta</taxon>
        <taxon>Tracheophyta</taxon>
        <taxon>Spermatophyta</taxon>
        <taxon>Magnoliopsida</taxon>
        <taxon>Liliopsida</taxon>
        <taxon>Poales</taxon>
        <taxon>Poaceae</taxon>
        <taxon>BOP clade</taxon>
        <taxon>Oryzoideae</taxon>
        <taxon>Oryzeae</taxon>
        <taxon>Oryzinae</taxon>
        <taxon>Oryza</taxon>
        <taxon>Oryza sativa</taxon>
    </lineage>
</organism>
<name>B9ETA1_ORYSJ</name>
<evidence type="ECO:0000259" key="2">
    <source>
        <dbReference type="Pfam" id="PF03478"/>
    </source>
</evidence>
<reference evidence="4" key="2">
    <citation type="submission" date="2008-12" db="EMBL/GenBank/DDBJ databases">
        <title>Improved gene annotation of the rice (Oryza sativa) genomes.</title>
        <authorList>
            <person name="Wang J."/>
            <person name="Li R."/>
            <person name="Fan W."/>
            <person name="Huang Q."/>
            <person name="Zhang J."/>
            <person name="Zhou Y."/>
            <person name="Hu Y."/>
            <person name="Zi S."/>
            <person name="Li J."/>
            <person name="Ni P."/>
            <person name="Zheng H."/>
            <person name="Zhang Y."/>
            <person name="Zhao M."/>
            <person name="Hao Q."/>
            <person name="McDermott J."/>
            <person name="Samudrala R."/>
            <person name="Kristiansen K."/>
            <person name="Wong G.K.-S."/>
        </authorList>
    </citation>
    <scope>NUCLEOTIDE SEQUENCE</scope>
</reference>
<dbReference type="InterPro" id="IPR005174">
    <property type="entry name" value="KIB1-4_b-propeller"/>
</dbReference>
<dbReference type="Pfam" id="PF23622">
    <property type="entry name" value="LRR_At1g61320_AtMIF1"/>
    <property type="match status" value="1"/>
</dbReference>
<evidence type="ECO:0000259" key="1">
    <source>
        <dbReference type="Pfam" id="PF00646"/>
    </source>
</evidence>
<dbReference type="EMBL" id="CM000138">
    <property type="protein sequence ID" value="EEE55469.1"/>
    <property type="molecule type" value="Genomic_DNA"/>
</dbReference>
<feature type="domain" description="At1g61320/AtMIF1 LRR" evidence="3">
    <location>
        <begin position="536"/>
        <end position="750"/>
    </location>
</feature>
<accession>B9ETA1</accession>
<dbReference type="Proteomes" id="UP000007752">
    <property type="component" value="Chromosome 1"/>
</dbReference>
<dbReference type="PANTHER" id="PTHR34145:SF49">
    <property type="entry name" value="FBD DOMAIN-CONTAINING PROTEIN"/>
    <property type="match status" value="1"/>
</dbReference>
<evidence type="ECO:0000259" key="3">
    <source>
        <dbReference type="Pfam" id="PF23622"/>
    </source>
</evidence>
<dbReference type="InterPro" id="IPR001810">
    <property type="entry name" value="F-box_dom"/>
</dbReference>
<dbReference type="SUPFAM" id="SSF81383">
    <property type="entry name" value="F-box domain"/>
    <property type="match status" value="1"/>
</dbReference>
<evidence type="ECO:0000313" key="4">
    <source>
        <dbReference type="EMBL" id="EEE55469.1"/>
    </source>
</evidence>
<protein>
    <recommendedName>
        <fullName evidence="5">FBD domain-containing protein</fullName>
    </recommendedName>
</protein>
<dbReference type="InterPro" id="IPR055357">
    <property type="entry name" value="LRR_At1g61320_AtMIF1"/>
</dbReference>
<evidence type="ECO:0008006" key="5">
    <source>
        <dbReference type="Google" id="ProtNLM"/>
    </source>
</evidence>
<dbReference type="AlphaFoldDB" id="B9ETA1"/>
<reference evidence="4" key="1">
    <citation type="journal article" date="2005" name="PLoS Biol.">
        <title>The genomes of Oryza sativa: a history of duplications.</title>
        <authorList>
            <person name="Yu J."/>
            <person name="Wang J."/>
            <person name="Lin W."/>
            <person name="Li S."/>
            <person name="Li H."/>
            <person name="Zhou J."/>
            <person name="Ni P."/>
            <person name="Dong W."/>
            <person name="Hu S."/>
            <person name="Zeng C."/>
            <person name="Zhang J."/>
            <person name="Zhang Y."/>
            <person name="Li R."/>
            <person name="Xu Z."/>
            <person name="Li S."/>
            <person name="Li X."/>
            <person name="Zheng H."/>
            <person name="Cong L."/>
            <person name="Lin L."/>
            <person name="Yin J."/>
            <person name="Geng J."/>
            <person name="Li G."/>
            <person name="Shi J."/>
            <person name="Liu J."/>
            <person name="Lv H."/>
            <person name="Li J."/>
            <person name="Wang J."/>
            <person name="Deng Y."/>
            <person name="Ran L."/>
            <person name="Shi X."/>
            <person name="Wang X."/>
            <person name="Wu Q."/>
            <person name="Li C."/>
            <person name="Ren X."/>
            <person name="Wang J."/>
            <person name="Wang X."/>
            <person name="Li D."/>
            <person name="Liu D."/>
            <person name="Zhang X."/>
            <person name="Ji Z."/>
            <person name="Zhao W."/>
            <person name="Sun Y."/>
            <person name="Zhang Z."/>
            <person name="Bao J."/>
            <person name="Han Y."/>
            <person name="Dong L."/>
            <person name="Ji J."/>
            <person name="Chen P."/>
            <person name="Wu S."/>
            <person name="Liu J."/>
            <person name="Xiao Y."/>
            <person name="Bu D."/>
            <person name="Tan J."/>
            <person name="Yang L."/>
            <person name="Ye C."/>
            <person name="Zhang J."/>
            <person name="Xu J."/>
            <person name="Zhou Y."/>
            <person name="Yu Y."/>
            <person name="Zhang B."/>
            <person name="Zhuang S."/>
            <person name="Wei H."/>
            <person name="Liu B."/>
            <person name="Lei M."/>
            <person name="Yu H."/>
            <person name="Li Y."/>
            <person name="Xu H."/>
            <person name="Wei S."/>
            <person name="He X."/>
            <person name="Fang L."/>
            <person name="Zhang Z."/>
            <person name="Zhang Y."/>
            <person name="Huang X."/>
            <person name="Su Z."/>
            <person name="Tong W."/>
            <person name="Li J."/>
            <person name="Tong Z."/>
            <person name="Li S."/>
            <person name="Ye J."/>
            <person name="Wang L."/>
            <person name="Fang L."/>
            <person name="Lei T."/>
            <person name="Chen C."/>
            <person name="Chen H."/>
            <person name="Xu Z."/>
            <person name="Li H."/>
            <person name="Huang H."/>
            <person name="Zhang F."/>
            <person name="Xu H."/>
            <person name="Li N."/>
            <person name="Zhao C."/>
            <person name="Li S."/>
            <person name="Dong L."/>
            <person name="Huang Y."/>
            <person name="Li L."/>
            <person name="Xi Y."/>
            <person name="Qi Q."/>
            <person name="Li W."/>
            <person name="Zhang B."/>
            <person name="Hu W."/>
            <person name="Zhang Y."/>
            <person name="Tian X."/>
            <person name="Jiao Y."/>
            <person name="Liang X."/>
            <person name="Jin J."/>
            <person name="Gao L."/>
            <person name="Zheng W."/>
            <person name="Hao B."/>
            <person name="Liu S."/>
            <person name="Wang W."/>
            <person name="Yuan L."/>
            <person name="Cao M."/>
            <person name="McDermott J."/>
            <person name="Samudrala R."/>
            <person name="Wang J."/>
            <person name="Wong G.K."/>
            <person name="Yang H."/>
        </authorList>
    </citation>
    <scope>NUCLEOTIDE SEQUENCE [LARGE SCALE GENOMIC DNA]</scope>
</reference>
<dbReference type="InterPro" id="IPR036047">
    <property type="entry name" value="F-box-like_dom_sf"/>
</dbReference>
<proteinExistence type="predicted"/>
<dbReference type="Pfam" id="PF03478">
    <property type="entry name" value="Beta-prop_KIB1-4"/>
    <property type="match status" value="1"/>
</dbReference>
<feature type="domain" description="F-box" evidence="1">
    <location>
        <begin position="430"/>
        <end position="461"/>
    </location>
</feature>
<dbReference type="PANTHER" id="PTHR34145">
    <property type="entry name" value="OS02G0105600 PROTEIN"/>
    <property type="match status" value="1"/>
</dbReference>